<dbReference type="InterPro" id="IPR011989">
    <property type="entry name" value="ARM-like"/>
</dbReference>
<dbReference type="Gene3D" id="1.25.10.10">
    <property type="entry name" value="Leucine-rich Repeat Variant"/>
    <property type="match status" value="2"/>
</dbReference>
<keyword evidence="3" id="KW-1185">Reference proteome</keyword>
<dbReference type="EMBL" id="CAMXCT010002913">
    <property type="protein sequence ID" value="CAI4001311.1"/>
    <property type="molecule type" value="Genomic_DNA"/>
</dbReference>
<dbReference type="AlphaFoldDB" id="A0A9P1D1R3"/>
<evidence type="ECO:0000313" key="1">
    <source>
        <dbReference type="EMBL" id="CAI4001311.1"/>
    </source>
</evidence>
<organism evidence="1">
    <name type="scientific">Cladocopium goreaui</name>
    <dbReference type="NCBI Taxonomy" id="2562237"/>
    <lineage>
        <taxon>Eukaryota</taxon>
        <taxon>Sar</taxon>
        <taxon>Alveolata</taxon>
        <taxon>Dinophyceae</taxon>
        <taxon>Suessiales</taxon>
        <taxon>Symbiodiniaceae</taxon>
        <taxon>Cladocopium</taxon>
    </lineage>
</organism>
<proteinExistence type="predicted"/>
<comment type="caution">
    <text evidence="1">The sequence shown here is derived from an EMBL/GenBank/DDBJ whole genome shotgun (WGS) entry which is preliminary data.</text>
</comment>
<dbReference type="EMBL" id="CAMXCT020002913">
    <property type="protein sequence ID" value="CAL1154686.1"/>
    <property type="molecule type" value="Genomic_DNA"/>
</dbReference>
<reference evidence="1" key="1">
    <citation type="submission" date="2022-10" db="EMBL/GenBank/DDBJ databases">
        <authorList>
            <person name="Chen Y."/>
            <person name="Dougan E. K."/>
            <person name="Chan C."/>
            <person name="Rhodes N."/>
            <person name="Thang M."/>
        </authorList>
    </citation>
    <scope>NUCLEOTIDE SEQUENCE</scope>
</reference>
<dbReference type="OrthoDB" id="423659at2759"/>
<dbReference type="EMBL" id="CAMXCT030002913">
    <property type="protein sequence ID" value="CAL4788623.1"/>
    <property type="molecule type" value="Genomic_DNA"/>
</dbReference>
<dbReference type="Proteomes" id="UP001152797">
    <property type="component" value="Unassembled WGS sequence"/>
</dbReference>
<gene>
    <name evidence="1" type="ORF">C1SCF055_LOCUS27365</name>
</gene>
<evidence type="ECO:0000313" key="3">
    <source>
        <dbReference type="Proteomes" id="UP001152797"/>
    </source>
</evidence>
<name>A0A9P1D1R3_9DINO</name>
<sequence>MRSHDGPRLSWADVLRGRLVFRVMFDFGNLDDIDENAATPEWMKWRGVPQWQRAADECECILEDREETFAAPDMPQEDFAFLPVEVPPLPSTAFDPLALTDETADAVEGNLSALNGQVIVNFATSAVEEFMIAKREREEYKAYIDHLHQQRLQYLDTKKKDKLEKRGLNAKEKNDAPALDRKPFAWRELRSVLTSSVNPMPKDGWMAETVLTASRKMTRSLVPVATGAMLPPSMLMHMLVSLGSQVRPEPPGRWGRNAAKHVAISDVFFPTGMVLSDAADIIGGKKEAPTLVHLVAMSVNKENGDLEGNLDKDCELSGAHKMIKMMMAMIRVVTRDMVFAGVQDLHASKLVKVASDPKLQDDDLKVAAVAALGKVGGDITQVPSVASLLSDKSPYVQGAACLTLTSLGPFAEEHAQSIAEKLQQDETRLAAATALAKLPAGSAKPFVKDIVSKALCDVDPETREAALEVLSKADVDYVLAECAGLLTEMLKHEHPGVRACVALCFSRFGEKAVAAAGEIAKLLEDSEEDLAWLPLHLGGARGREPPERRKPRCAAVLALGAMRAEELNDQGSTLQQFKSCLMMVTGKCARAHWKHSQVGYSTSDADLIERIAALLDDDTYAVRAKACFLLGKVNATNQADRLSEMLTDKSQAGDLAES</sequence>
<dbReference type="SUPFAM" id="SSF48371">
    <property type="entry name" value="ARM repeat"/>
    <property type="match status" value="1"/>
</dbReference>
<reference evidence="2" key="2">
    <citation type="submission" date="2024-04" db="EMBL/GenBank/DDBJ databases">
        <authorList>
            <person name="Chen Y."/>
            <person name="Shah S."/>
            <person name="Dougan E. K."/>
            <person name="Thang M."/>
            <person name="Chan C."/>
        </authorList>
    </citation>
    <scope>NUCLEOTIDE SEQUENCE [LARGE SCALE GENOMIC DNA]</scope>
</reference>
<accession>A0A9P1D1R3</accession>
<dbReference type="InterPro" id="IPR016024">
    <property type="entry name" value="ARM-type_fold"/>
</dbReference>
<evidence type="ECO:0000313" key="2">
    <source>
        <dbReference type="EMBL" id="CAL1154686.1"/>
    </source>
</evidence>
<protein>
    <submittedName>
        <fullName evidence="1">Uncharacterized protein</fullName>
    </submittedName>
</protein>